<protein>
    <submittedName>
        <fullName evidence="1">Uncharacterized protein</fullName>
    </submittedName>
</protein>
<evidence type="ECO:0000313" key="1">
    <source>
        <dbReference type="EMBL" id="KWT92163.1"/>
    </source>
</evidence>
<organism evidence="1 2">
    <name type="scientific">Candidatus Magnetominusculus xianensis</name>
    <dbReference type="NCBI Taxonomy" id="1748249"/>
    <lineage>
        <taxon>Bacteria</taxon>
        <taxon>Pseudomonadati</taxon>
        <taxon>Nitrospirota</taxon>
        <taxon>Nitrospiria</taxon>
        <taxon>Nitrospirales</taxon>
        <taxon>Nitrospiraceae</taxon>
        <taxon>Candidatus Magnetominusculus</taxon>
    </lineage>
</organism>
<sequence length="60" mass="7063">MARERDGVQRETFSTRLNPELLKKLKYLAVGEGKKLNELIEEAVVLLLDDYKRRKGRLFD</sequence>
<dbReference type="Gene3D" id="1.10.1220.10">
    <property type="entry name" value="Met repressor-like"/>
    <property type="match status" value="1"/>
</dbReference>
<reference evidence="1 2" key="1">
    <citation type="submission" date="2015-11" db="EMBL/GenBank/DDBJ databases">
        <authorList>
            <person name="Lin W."/>
        </authorList>
    </citation>
    <scope>NUCLEOTIDE SEQUENCE [LARGE SCALE GENOMIC DNA]</scope>
    <source>
        <strain evidence="1 2">HCH-1</strain>
    </source>
</reference>
<gene>
    <name evidence="1" type="ORF">ASN18_0567</name>
</gene>
<proteinExistence type="predicted"/>
<dbReference type="InterPro" id="IPR013321">
    <property type="entry name" value="Arc_rbn_hlx_hlx"/>
</dbReference>
<dbReference type="RefSeq" id="WP_157072804.1">
    <property type="nucleotide sequence ID" value="NZ_LNQR01000022.1"/>
</dbReference>
<keyword evidence="2" id="KW-1185">Reference proteome</keyword>
<name>A0ABR5SIB4_9BACT</name>
<evidence type="ECO:0000313" key="2">
    <source>
        <dbReference type="Proteomes" id="UP000060487"/>
    </source>
</evidence>
<dbReference type="EMBL" id="LNQR01000022">
    <property type="protein sequence ID" value="KWT92163.1"/>
    <property type="molecule type" value="Genomic_DNA"/>
</dbReference>
<accession>A0ABR5SIB4</accession>
<dbReference type="InterPro" id="IPR010985">
    <property type="entry name" value="Ribbon_hlx_hlx"/>
</dbReference>
<dbReference type="Proteomes" id="UP000060487">
    <property type="component" value="Unassembled WGS sequence"/>
</dbReference>
<comment type="caution">
    <text evidence="1">The sequence shown here is derived from an EMBL/GenBank/DDBJ whole genome shotgun (WGS) entry which is preliminary data.</text>
</comment>
<dbReference type="SUPFAM" id="SSF47598">
    <property type="entry name" value="Ribbon-helix-helix"/>
    <property type="match status" value="1"/>
</dbReference>